<keyword evidence="4" id="KW-0560">Oxidoreductase</keyword>
<protein>
    <submittedName>
        <fullName evidence="6">TIGR03364 family FAD-dependent oxidoreductase</fullName>
    </submittedName>
</protein>
<dbReference type="Pfam" id="PF01266">
    <property type="entry name" value="DAO"/>
    <property type="match status" value="1"/>
</dbReference>
<dbReference type="EMBL" id="NMVQ01000001">
    <property type="protein sequence ID" value="OYO25359.1"/>
    <property type="molecule type" value="Genomic_DNA"/>
</dbReference>
<dbReference type="Gene3D" id="3.30.9.10">
    <property type="entry name" value="D-Amino Acid Oxidase, subunit A, domain 2"/>
    <property type="match status" value="1"/>
</dbReference>
<dbReference type="InterPro" id="IPR006076">
    <property type="entry name" value="FAD-dep_OxRdtase"/>
</dbReference>
<dbReference type="PANTHER" id="PTHR13847">
    <property type="entry name" value="SARCOSINE DEHYDROGENASE-RELATED"/>
    <property type="match status" value="1"/>
</dbReference>
<name>A0A255HC47_9ACTN</name>
<dbReference type="GO" id="GO:0016491">
    <property type="term" value="F:oxidoreductase activity"/>
    <property type="evidence" value="ECO:0007669"/>
    <property type="project" value="UniProtKB-KW"/>
</dbReference>
<dbReference type="Gene3D" id="3.50.50.60">
    <property type="entry name" value="FAD/NAD(P)-binding domain"/>
    <property type="match status" value="1"/>
</dbReference>
<sequence length="366" mass="38787">MIIVGAGIVGLAHAVEARRRGLSVRVIDRDARAVGASVRNFGHCCLSAQPSEHDALVAASRQGWLAAAEASGLPVRTDGGLVVARSGAQLMLLEEFAAARPDRARLLTAAEVADAVRGGAEPGGLVGGLALTQDLRVDPRITVGRLADWLAGEGVRFDWRTACLGAADGVVHTTRGELRADRVLVCVGHDVDLLWPEVADAAGIQRCGLQMALVDQPEGLRTHAAVLTATSMLRYGGLAAMPAATEVRAEVTEQVPELLEMVANVMLAPRPDGSLLVGDSHVYDLSLEPFLDEEISDRLLREIAAVLGVERLRVRQRWQGVYASSAHSDLLVEHADARTTIVSVTCGVGMTLSFGLARRVLDEFGV</sequence>
<comment type="cofactor">
    <cofactor evidence="1">
        <name>FAD</name>
        <dbReference type="ChEBI" id="CHEBI:57692"/>
    </cofactor>
</comment>
<evidence type="ECO:0000256" key="4">
    <source>
        <dbReference type="ARBA" id="ARBA00023002"/>
    </source>
</evidence>
<dbReference type="InterPro" id="IPR036188">
    <property type="entry name" value="FAD/NAD-bd_sf"/>
</dbReference>
<dbReference type="SUPFAM" id="SSF51905">
    <property type="entry name" value="FAD/NAD(P)-binding domain"/>
    <property type="match status" value="1"/>
</dbReference>
<evidence type="ECO:0000259" key="5">
    <source>
        <dbReference type="Pfam" id="PF01266"/>
    </source>
</evidence>
<evidence type="ECO:0000256" key="3">
    <source>
        <dbReference type="ARBA" id="ARBA00022630"/>
    </source>
</evidence>
<organism evidence="6 7">
    <name type="scientific">Enemella dayhoffiae</name>
    <dbReference type="NCBI Taxonomy" id="2016507"/>
    <lineage>
        <taxon>Bacteria</taxon>
        <taxon>Bacillati</taxon>
        <taxon>Actinomycetota</taxon>
        <taxon>Actinomycetes</taxon>
        <taxon>Propionibacteriales</taxon>
        <taxon>Propionibacteriaceae</taxon>
        <taxon>Enemella</taxon>
    </lineage>
</organism>
<keyword evidence="7" id="KW-1185">Reference proteome</keyword>
<dbReference type="AlphaFoldDB" id="A0A255HC47"/>
<dbReference type="OrthoDB" id="9799943at2"/>
<comment type="similarity">
    <text evidence="2">Belongs to the DadA oxidoreductase family.</text>
</comment>
<dbReference type="NCBIfam" id="TIGR03364">
    <property type="entry name" value="HpnW_proposed"/>
    <property type="match status" value="1"/>
</dbReference>
<feature type="domain" description="FAD dependent oxidoreductase" evidence="5">
    <location>
        <begin position="2"/>
        <end position="360"/>
    </location>
</feature>
<dbReference type="InterPro" id="IPR017741">
    <property type="entry name" value="FAD-dependent_OxRdtase_HpnW"/>
</dbReference>
<accession>A0A255HC47</accession>
<gene>
    <name evidence="6" type="ORF">CGZ93_00960</name>
</gene>
<evidence type="ECO:0000313" key="7">
    <source>
        <dbReference type="Proteomes" id="UP000216311"/>
    </source>
</evidence>
<dbReference type="PANTHER" id="PTHR13847:SF286">
    <property type="entry name" value="D-AMINO ACID DEHYDROGENASE"/>
    <property type="match status" value="1"/>
</dbReference>
<dbReference type="Proteomes" id="UP000216311">
    <property type="component" value="Unassembled WGS sequence"/>
</dbReference>
<proteinExistence type="inferred from homology"/>
<evidence type="ECO:0000256" key="2">
    <source>
        <dbReference type="ARBA" id="ARBA00009410"/>
    </source>
</evidence>
<keyword evidence="3" id="KW-0285">Flavoprotein</keyword>
<evidence type="ECO:0000313" key="6">
    <source>
        <dbReference type="EMBL" id="OYO25359.1"/>
    </source>
</evidence>
<evidence type="ECO:0000256" key="1">
    <source>
        <dbReference type="ARBA" id="ARBA00001974"/>
    </source>
</evidence>
<comment type="caution">
    <text evidence="6">The sequence shown here is derived from an EMBL/GenBank/DDBJ whole genome shotgun (WGS) entry which is preliminary data.</text>
</comment>
<dbReference type="GO" id="GO:0005737">
    <property type="term" value="C:cytoplasm"/>
    <property type="evidence" value="ECO:0007669"/>
    <property type="project" value="TreeGrafter"/>
</dbReference>
<reference evidence="6 7" key="1">
    <citation type="submission" date="2017-07" db="EMBL/GenBank/DDBJ databases">
        <title>Draft whole genome sequences of clinical Proprionibacteriaceae strains.</title>
        <authorList>
            <person name="Bernier A.-M."/>
            <person name="Bernard K."/>
            <person name="Domingo M.-C."/>
        </authorList>
    </citation>
    <scope>NUCLEOTIDE SEQUENCE [LARGE SCALE GENOMIC DNA]</scope>
    <source>
        <strain evidence="6 7">NML 130396</strain>
    </source>
</reference>